<keyword evidence="2" id="KW-1185">Reference proteome</keyword>
<dbReference type="AlphaFoldDB" id="F0SHJ2"/>
<protein>
    <submittedName>
        <fullName evidence="1">Uncharacterized protein</fullName>
    </submittedName>
</protein>
<accession>F0SHJ2</accession>
<reference evidence="2" key="1">
    <citation type="submission" date="2011-02" db="EMBL/GenBank/DDBJ databases">
        <title>The complete genome of Planctomyces brasiliensis DSM 5305.</title>
        <authorList>
            <person name="Lucas S."/>
            <person name="Copeland A."/>
            <person name="Lapidus A."/>
            <person name="Bruce D."/>
            <person name="Goodwin L."/>
            <person name="Pitluck S."/>
            <person name="Kyrpides N."/>
            <person name="Mavromatis K."/>
            <person name="Pagani I."/>
            <person name="Ivanova N."/>
            <person name="Ovchinnikova G."/>
            <person name="Lu M."/>
            <person name="Detter J.C."/>
            <person name="Han C."/>
            <person name="Land M."/>
            <person name="Hauser L."/>
            <person name="Markowitz V."/>
            <person name="Cheng J.-F."/>
            <person name="Hugenholtz P."/>
            <person name="Woyke T."/>
            <person name="Wu D."/>
            <person name="Tindall B."/>
            <person name="Pomrenke H.G."/>
            <person name="Brambilla E."/>
            <person name="Klenk H.-P."/>
            <person name="Eisen J.A."/>
        </authorList>
    </citation>
    <scope>NUCLEOTIDE SEQUENCE [LARGE SCALE GENOMIC DNA]</scope>
    <source>
        <strain evidence="2">ATCC 49424 / DSM 5305 / JCM 21570 / NBRC 103401 / IFAM 1448</strain>
    </source>
</reference>
<name>F0SHJ2_RUBBR</name>
<dbReference type="STRING" id="756272.Plabr_0807"/>
<dbReference type="KEGG" id="pbs:Plabr_0807"/>
<sequence length="77" mass="8532">MPPDGSHAVDGFVLWEVSTGKPAKDQNDHFCCIHSNRLHRQEPEKRNNLQSFATAPAFCILPSLRVAAKENLAFLAS</sequence>
<evidence type="ECO:0000313" key="1">
    <source>
        <dbReference type="EMBL" id="ADY58430.1"/>
    </source>
</evidence>
<evidence type="ECO:0000313" key="2">
    <source>
        <dbReference type="Proteomes" id="UP000006860"/>
    </source>
</evidence>
<organism evidence="1 2">
    <name type="scientific">Rubinisphaera brasiliensis (strain ATCC 49424 / DSM 5305 / JCM 21570 / IAM 15109 / NBRC 103401 / IFAM 1448)</name>
    <name type="common">Planctomyces brasiliensis</name>
    <dbReference type="NCBI Taxonomy" id="756272"/>
    <lineage>
        <taxon>Bacteria</taxon>
        <taxon>Pseudomonadati</taxon>
        <taxon>Planctomycetota</taxon>
        <taxon>Planctomycetia</taxon>
        <taxon>Planctomycetales</taxon>
        <taxon>Planctomycetaceae</taxon>
        <taxon>Rubinisphaera</taxon>
    </lineage>
</organism>
<dbReference type="HOGENOM" id="CLU_2635844_0_0_0"/>
<gene>
    <name evidence="1" type="ordered locus">Plabr_0807</name>
</gene>
<dbReference type="Proteomes" id="UP000006860">
    <property type="component" value="Chromosome"/>
</dbReference>
<proteinExistence type="predicted"/>
<dbReference type="EMBL" id="CP002546">
    <property type="protein sequence ID" value="ADY58430.1"/>
    <property type="molecule type" value="Genomic_DNA"/>
</dbReference>